<feature type="compositionally biased region" description="Basic and acidic residues" evidence="3">
    <location>
        <begin position="36"/>
        <end position="52"/>
    </location>
</feature>
<sequence>MTSKKLKTESKEEAEAQQMDAKTDSEGDSSDDENPDIYKGDEGITVDFEGRNPIDSDLDGIKQMLGQLFVKAHIDLTELSGIIIGQNYVGSVLKQAYTDDDDDEDEDDEMEEDPCQVVFGVTTAINLANKQDLNCVKQLQKMLFEKAEKYATESVLQQFREALTSGTKCTALLLNERFVNIPAAVCVPMFENLLTEIERAKTKGMPYKFDYFLAFVKYYQKAASGAKAAEVLYSNDEEEYFIKDCVASFDYSVQKETTTALAGNWLEEDEELQPFRKVLLIEASKLPETIGTIKSLVASATNN</sequence>
<evidence type="ECO:0000256" key="2">
    <source>
        <dbReference type="PIRNR" id="PIRNR028983"/>
    </source>
</evidence>
<dbReference type="PANTHER" id="PTHR13261">
    <property type="entry name" value="BRCA2 AND CDKN1A INTERACTING PROTEIN"/>
    <property type="match status" value="1"/>
</dbReference>
<reference evidence="4" key="1">
    <citation type="submission" date="2017-01" db="EMBL/GenBank/DDBJ databases">
        <title>A deep insight into the sialotranscriptome of adult male and female Cluex tarsalis mosquitoes.</title>
        <authorList>
            <person name="Ribeiro J.M."/>
            <person name="Moreira F."/>
            <person name="Bernard K.A."/>
            <person name="Calvo E."/>
        </authorList>
    </citation>
    <scope>NUCLEOTIDE SEQUENCE</scope>
    <source>
        <strain evidence="4">Kern County</strain>
        <tissue evidence="4">Salivary glands</tissue>
    </source>
</reference>
<dbReference type="GO" id="GO:0005634">
    <property type="term" value="C:nucleus"/>
    <property type="evidence" value="ECO:0007669"/>
    <property type="project" value="TreeGrafter"/>
</dbReference>
<protein>
    <recommendedName>
        <fullName evidence="2">Protein BCCIP homolog</fullName>
    </recommendedName>
</protein>
<feature type="region of interest" description="Disordered" evidence="3">
    <location>
        <begin position="1"/>
        <end position="52"/>
    </location>
</feature>
<feature type="compositionally biased region" description="Basic and acidic residues" evidence="3">
    <location>
        <begin position="1"/>
        <end position="14"/>
    </location>
</feature>
<accession>A0A1Q3F3Y7</accession>
<dbReference type="PIRSF" id="PIRSF028983">
    <property type="entry name" value="BCP1"/>
    <property type="match status" value="1"/>
</dbReference>
<name>A0A1Q3F3Y7_CULTA</name>
<comment type="similarity">
    <text evidence="1 2">Belongs to the BCP1 family.</text>
</comment>
<proteinExistence type="inferred from homology"/>
<dbReference type="EMBL" id="GFDL01012763">
    <property type="protein sequence ID" value="JAV22282.1"/>
    <property type="molecule type" value="Transcribed_RNA"/>
</dbReference>
<evidence type="ECO:0000256" key="1">
    <source>
        <dbReference type="ARBA" id="ARBA00006781"/>
    </source>
</evidence>
<dbReference type="AlphaFoldDB" id="A0A1Q3F3Y7"/>
<evidence type="ECO:0000313" key="4">
    <source>
        <dbReference type="EMBL" id="JAV22282.1"/>
    </source>
</evidence>
<dbReference type="InterPro" id="IPR025602">
    <property type="entry name" value="BCP1_family"/>
</dbReference>
<feature type="compositionally biased region" description="Acidic residues" evidence="3">
    <location>
        <begin position="26"/>
        <end position="35"/>
    </location>
</feature>
<dbReference type="PANTHER" id="PTHR13261:SF0">
    <property type="entry name" value="BRCA2 AND CDKN1A-INTERACTING PROTEIN"/>
    <property type="match status" value="1"/>
</dbReference>
<organism evidence="4">
    <name type="scientific">Culex tarsalis</name>
    <name type="common">Encephalitis mosquito</name>
    <dbReference type="NCBI Taxonomy" id="7177"/>
    <lineage>
        <taxon>Eukaryota</taxon>
        <taxon>Metazoa</taxon>
        <taxon>Ecdysozoa</taxon>
        <taxon>Arthropoda</taxon>
        <taxon>Hexapoda</taxon>
        <taxon>Insecta</taxon>
        <taxon>Pterygota</taxon>
        <taxon>Neoptera</taxon>
        <taxon>Endopterygota</taxon>
        <taxon>Diptera</taxon>
        <taxon>Nematocera</taxon>
        <taxon>Culicoidea</taxon>
        <taxon>Culicidae</taxon>
        <taxon>Culicinae</taxon>
        <taxon>Culicini</taxon>
        <taxon>Culex</taxon>
        <taxon>Culex</taxon>
    </lineage>
</organism>
<dbReference type="Pfam" id="PF13862">
    <property type="entry name" value="BCCIP"/>
    <property type="match status" value="1"/>
</dbReference>
<evidence type="ECO:0000256" key="3">
    <source>
        <dbReference type="SAM" id="MobiDB-lite"/>
    </source>
</evidence>